<evidence type="ECO:0000313" key="2">
    <source>
        <dbReference type="Proteomes" id="UP000029228"/>
    </source>
</evidence>
<dbReference type="STRING" id="990268.JCM19235_3264"/>
<gene>
    <name evidence="1" type="ORF">JCM19235_3264</name>
</gene>
<evidence type="ECO:0000313" key="1">
    <source>
        <dbReference type="EMBL" id="GAL22798.1"/>
    </source>
</evidence>
<organism evidence="1 2">
    <name type="scientific">Vibrio maritimus</name>
    <dbReference type="NCBI Taxonomy" id="990268"/>
    <lineage>
        <taxon>Bacteria</taxon>
        <taxon>Pseudomonadati</taxon>
        <taxon>Pseudomonadota</taxon>
        <taxon>Gammaproteobacteria</taxon>
        <taxon>Vibrionales</taxon>
        <taxon>Vibrionaceae</taxon>
        <taxon>Vibrio</taxon>
    </lineage>
</organism>
<dbReference type="OrthoDB" id="6465020at2"/>
<dbReference type="SUPFAM" id="SSF160272">
    <property type="entry name" value="Shew3726-like"/>
    <property type="match status" value="1"/>
</dbReference>
<dbReference type="InterPro" id="IPR009962">
    <property type="entry name" value="DUF1488"/>
</dbReference>
<keyword evidence="2" id="KW-1185">Reference proteome</keyword>
<dbReference type="InterPro" id="IPR036692">
    <property type="entry name" value="Shew3726-like_sf"/>
</dbReference>
<name>A0A090S7K7_9VIBR</name>
<accession>A0A090S7K7</accession>
<reference evidence="1 2" key="1">
    <citation type="submission" date="2014-09" db="EMBL/GenBank/DDBJ databases">
        <title>Vibrio maritimus JCM 19235. (C45) whole genome shotgun sequence.</title>
        <authorList>
            <person name="Sawabe T."/>
            <person name="Meirelles P."/>
            <person name="Nakanishi M."/>
            <person name="Sayaka M."/>
            <person name="Hattori M."/>
            <person name="Ohkuma M."/>
        </authorList>
    </citation>
    <scope>NUCLEOTIDE SEQUENCE [LARGE SCALE GENOMIC DNA]</scope>
    <source>
        <strain evidence="2">JCM19235</strain>
    </source>
</reference>
<dbReference type="Pfam" id="PF07369">
    <property type="entry name" value="DUF1488"/>
    <property type="match status" value="1"/>
</dbReference>
<proteinExistence type="predicted"/>
<comment type="caution">
    <text evidence="1">The sequence shown here is derived from an EMBL/GenBank/DDBJ whole genome shotgun (WGS) entry which is preliminary data.</text>
</comment>
<dbReference type="Gene3D" id="3.30.160.140">
    <property type="entry name" value="Shew3726-like"/>
    <property type="match status" value="1"/>
</dbReference>
<protein>
    <submittedName>
        <fullName evidence="1">Uncharacterized protein</fullName>
    </submittedName>
</protein>
<dbReference type="AlphaFoldDB" id="A0A090S7K7"/>
<sequence length="87" mass="9856">MNQSILFSDQLTWNEEAGMVEFHAQQSGMLIICLVSLDKLGKLNNSSEVSKENAFEQFEAARFDIEEIAESLVEDEAFDEQGRIIIN</sequence>
<dbReference type="Proteomes" id="UP000029228">
    <property type="component" value="Unassembled WGS sequence"/>
</dbReference>
<dbReference type="EMBL" id="BBMR01000016">
    <property type="protein sequence ID" value="GAL22798.1"/>
    <property type="molecule type" value="Genomic_DNA"/>
</dbReference>